<dbReference type="RefSeq" id="WP_099917889.1">
    <property type="nucleotide sequence ID" value="NZ_BMHS01000043.1"/>
</dbReference>
<organism evidence="1 2">
    <name type="scientific">Massilia psychrophila</name>
    <dbReference type="NCBI Taxonomy" id="1603353"/>
    <lineage>
        <taxon>Bacteria</taxon>
        <taxon>Pseudomonadati</taxon>
        <taxon>Pseudomonadota</taxon>
        <taxon>Betaproteobacteria</taxon>
        <taxon>Burkholderiales</taxon>
        <taxon>Oxalobacteraceae</taxon>
        <taxon>Telluria group</taxon>
        <taxon>Massilia</taxon>
    </lineage>
</organism>
<evidence type="ECO:0000313" key="2">
    <source>
        <dbReference type="Proteomes" id="UP000228593"/>
    </source>
</evidence>
<protein>
    <submittedName>
        <fullName evidence="1">Uncharacterized protein</fullName>
    </submittedName>
</protein>
<proteinExistence type="predicted"/>
<keyword evidence="2" id="KW-1185">Reference proteome</keyword>
<accession>A0A2G8SVQ5</accession>
<dbReference type="AlphaFoldDB" id="A0A2G8SVQ5"/>
<evidence type="ECO:0000313" key="1">
    <source>
        <dbReference type="EMBL" id="PIL37865.1"/>
    </source>
</evidence>
<reference evidence="1 2" key="1">
    <citation type="submission" date="2017-10" db="EMBL/GenBank/DDBJ databases">
        <title>Massilia psychrophilum sp. nov., a novel purple-pigmented bacterium isolated from Tianshan glacier, Xinjiang Municipality, China.</title>
        <authorList>
            <person name="Wang H."/>
        </authorList>
    </citation>
    <scope>NUCLEOTIDE SEQUENCE [LARGE SCALE GENOMIC DNA]</scope>
    <source>
        <strain evidence="1 2">JCM 30813</strain>
    </source>
</reference>
<gene>
    <name evidence="1" type="ORF">CR103_21110</name>
</gene>
<sequence>MLAACDTDSLCAVRPVLAELDKLLPLSRLAPIHTTLQDFDLRGAEVATRALAGALNISLET</sequence>
<dbReference type="Proteomes" id="UP000228593">
    <property type="component" value="Unassembled WGS sequence"/>
</dbReference>
<name>A0A2G8SVQ5_9BURK</name>
<dbReference type="EMBL" id="PDOB01000060">
    <property type="protein sequence ID" value="PIL37865.1"/>
    <property type="molecule type" value="Genomic_DNA"/>
</dbReference>
<comment type="caution">
    <text evidence="1">The sequence shown here is derived from an EMBL/GenBank/DDBJ whole genome shotgun (WGS) entry which is preliminary data.</text>
</comment>